<dbReference type="Gene3D" id="3.40.50.300">
    <property type="entry name" value="P-loop containing nucleotide triphosphate hydrolases"/>
    <property type="match status" value="1"/>
</dbReference>
<reference evidence="5 6" key="1">
    <citation type="submission" date="2024-03" db="EMBL/GenBank/DDBJ databases">
        <title>Community enrichment and isolation of bacterial strains for fucoidan degradation.</title>
        <authorList>
            <person name="Sichert A."/>
        </authorList>
    </citation>
    <scope>NUCLEOTIDE SEQUENCE [LARGE SCALE GENOMIC DNA]</scope>
    <source>
        <strain evidence="5 6">AS76</strain>
    </source>
</reference>
<dbReference type="InterPro" id="IPR056203">
    <property type="entry name" value="Cds6_C"/>
</dbReference>
<dbReference type="SUPFAM" id="SSF54427">
    <property type="entry name" value="NTF2-like"/>
    <property type="match status" value="1"/>
</dbReference>
<dbReference type="RefSeq" id="WP_342853531.1">
    <property type="nucleotide sequence ID" value="NZ_JBBMRA010000001.1"/>
</dbReference>
<dbReference type="Proteomes" id="UP001449225">
    <property type="component" value="Unassembled WGS sequence"/>
</dbReference>
<evidence type="ECO:0000259" key="3">
    <source>
        <dbReference type="Pfam" id="PF13401"/>
    </source>
</evidence>
<dbReference type="Pfam" id="PF13401">
    <property type="entry name" value="AAA_22"/>
    <property type="match status" value="1"/>
</dbReference>
<dbReference type="EMBL" id="JBBMRA010000001">
    <property type="protein sequence ID" value="MEM5535124.1"/>
    <property type="molecule type" value="Genomic_DNA"/>
</dbReference>
<keyword evidence="1" id="KW-0175">Coiled coil</keyword>
<dbReference type="SUPFAM" id="SSF52540">
    <property type="entry name" value="P-loop containing nucleoside triphosphate hydrolases"/>
    <property type="match status" value="1"/>
</dbReference>
<gene>
    <name evidence="5" type="ORF">WNY58_01850</name>
</gene>
<feature type="domain" description="Cds6 C-terminal" evidence="4">
    <location>
        <begin position="502"/>
        <end position="604"/>
    </location>
</feature>
<feature type="compositionally biased region" description="Low complexity" evidence="2">
    <location>
        <begin position="472"/>
        <end position="484"/>
    </location>
</feature>
<proteinExistence type="predicted"/>
<evidence type="ECO:0000313" key="6">
    <source>
        <dbReference type="Proteomes" id="UP001449225"/>
    </source>
</evidence>
<feature type="coiled-coil region" evidence="1">
    <location>
        <begin position="376"/>
        <end position="403"/>
    </location>
</feature>
<evidence type="ECO:0000313" key="5">
    <source>
        <dbReference type="EMBL" id="MEM5535124.1"/>
    </source>
</evidence>
<dbReference type="InterPro" id="IPR049945">
    <property type="entry name" value="AAA_22"/>
</dbReference>
<dbReference type="Pfam" id="PF24125">
    <property type="entry name" value="Cds6_C"/>
    <property type="match status" value="1"/>
</dbReference>
<dbReference type="InterPro" id="IPR027417">
    <property type="entry name" value="P-loop_NTPase"/>
</dbReference>
<feature type="domain" description="ORC1/DEAH AAA+ ATPase" evidence="3">
    <location>
        <begin position="44"/>
        <end position="126"/>
    </location>
</feature>
<comment type="caution">
    <text evidence="5">The sequence shown here is derived from an EMBL/GenBank/DDBJ whole genome shotgun (WGS) entry which is preliminary data.</text>
</comment>
<evidence type="ECO:0000256" key="1">
    <source>
        <dbReference type="SAM" id="Coils"/>
    </source>
</evidence>
<feature type="compositionally biased region" description="Polar residues" evidence="2">
    <location>
        <begin position="333"/>
        <end position="350"/>
    </location>
</feature>
<feature type="compositionally biased region" description="Polar residues" evidence="2">
    <location>
        <begin position="447"/>
        <end position="471"/>
    </location>
</feature>
<feature type="region of interest" description="Disordered" evidence="2">
    <location>
        <begin position="1"/>
        <end position="25"/>
    </location>
</feature>
<dbReference type="InterPro" id="IPR032710">
    <property type="entry name" value="NTF2-like_dom_sf"/>
</dbReference>
<protein>
    <submittedName>
        <fullName evidence="5">AAA family ATPase</fullName>
    </submittedName>
</protein>
<evidence type="ECO:0000259" key="4">
    <source>
        <dbReference type="Pfam" id="PF24125"/>
    </source>
</evidence>
<feature type="region of interest" description="Disordered" evidence="2">
    <location>
        <begin position="434"/>
        <end position="492"/>
    </location>
</feature>
<name>A0ABU9TN31_9GAMM</name>
<sequence length="613" mass="66993">MLQENQLHAESNNGSDNSAHPVTTPYRHRGYKKALYALRDALDNHGAVILKGVEGTGKTTLVSELISDYQHKGVPVVRLDTALTKPSQFYAELAECLQVPKQKKDLIQALRDTKAAGQYCLVVIDQEAIDSSVDVADALKQLCLTSETTAGAIKLIVVRKDYLVIHTGKTPEADFHNWIKTEVTLDPLQTDDIEGYIYYLSAIKGLPPTPYEIGTDFLMIEQTEGRISRLKALLPPLIHKDVITRKDFVSSEHGNKPLHANHSGMIALAFALILALGVGINHFLFQNEPAEAVAASTTTSSVFAEAAPTASGTAAPNDVSVTPPSVSKDAPKASNTIAATSDVTDTSPNTPAETIAAKPAAPISADAFQTEVKIKLLQLETELTEAKIENNRLQMALIEAQKQQATPKTQAVPAKADDKFVEAVMTAEAQNAVKNVEASSAEDRSTQDTQTIASNATPAPTLAETPQTGDVQQEQQAPAPSAAQNKTATVAVEQSPLTEATALIDRWQHAWQAQNHEDYIFTYTATFNGAYKTHQRWLKQRHTALTTPEWIKLERGPFMNIQQSDSMVSVDFWISYEAANGYKDKTRKRLIIKNVDGEWLISKERNLEVQPLL</sequence>
<organism evidence="5 6">
    <name type="scientific">Neptuniibacter pectenicola</name>
    <dbReference type="NCBI Taxonomy" id="1806669"/>
    <lineage>
        <taxon>Bacteria</taxon>
        <taxon>Pseudomonadati</taxon>
        <taxon>Pseudomonadota</taxon>
        <taxon>Gammaproteobacteria</taxon>
        <taxon>Oceanospirillales</taxon>
        <taxon>Oceanospirillaceae</taxon>
        <taxon>Neptuniibacter</taxon>
    </lineage>
</organism>
<feature type="compositionally biased region" description="Polar residues" evidence="2">
    <location>
        <begin position="1"/>
        <end position="21"/>
    </location>
</feature>
<evidence type="ECO:0000256" key="2">
    <source>
        <dbReference type="SAM" id="MobiDB-lite"/>
    </source>
</evidence>
<feature type="region of interest" description="Disordered" evidence="2">
    <location>
        <begin position="308"/>
        <end position="350"/>
    </location>
</feature>
<accession>A0ABU9TN31</accession>
<keyword evidence="6" id="KW-1185">Reference proteome</keyword>